<proteinExistence type="inferred from homology"/>
<accession>B4D614</accession>
<dbReference type="RefSeq" id="WP_006981677.1">
    <property type="nucleotide sequence ID" value="NZ_ABVL01000014.1"/>
</dbReference>
<keyword evidence="4" id="KW-1185">Reference proteome</keyword>
<dbReference type="InParanoid" id="B4D614"/>
<dbReference type="HAMAP" id="MF_01940">
    <property type="entry name" value="RNA_CPDase"/>
    <property type="match status" value="1"/>
</dbReference>
<evidence type="ECO:0000313" key="4">
    <source>
        <dbReference type="Proteomes" id="UP000005824"/>
    </source>
</evidence>
<comment type="similarity">
    <text evidence="2">Belongs to the 2H phosphoesterase superfamily. ThpR family.</text>
</comment>
<sequence>MFKRLFVGLELPEGSRHLFRKLDPQIKGLRWLPPEQLHLTMSFIGDVDAEHEEQLRGNLAQVRVSPFFLPITGVGAFGGERPSVVWAGVGKGHPHLFALHQHIQDAVLHAGLDPDLKPFHPHITLGRARGVSRAALKPFLRDYQESEFDLWKVTSFTLFSSRLTAEGSIYTVELRQELQ</sequence>
<reference evidence="3 4" key="1">
    <citation type="journal article" date="2011" name="J. Bacteriol.">
        <title>Genome sequence of Chthoniobacter flavus Ellin428, an aerobic heterotrophic soil bacterium.</title>
        <authorList>
            <person name="Kant R."/>
            <person name="van Passel M.W."/>
            <person name="Palva A."/>
            <person name="Lucas S."/>
            <person name="Lapidus A."/>
            <person name="Glavina Del Rio T."/>
            <person name="Dalin E."/>
            <person name="Tice H."/>
            <person name="Bruce D."/>
            <person name="Goodwin L."/>
            <person name="Pitluck S."/>
            <person name="Larimer F.W."/>
            <person name="Land M.L."/>
            <person name="Hauser L."/>
            <person name="Sangwan P."/>
            <person name="de Vos W.M."/>
            <person name="Janssen P.H."/>
            <person name="Smidt H."/>
        </authorList>
    </citation>
    <scope>NUCLEOTIDE SEQUENCE [LARGE SCALE GENOMIC DNA]</scope>
    <source>
        <strain evidence="3 4">Ellin428</strain>
    </source>
</reference>
<feature type="active site" description="Proton donor" evidence="2">
    <location>
        <position position="38"/>
    </location>
</feature>
<organism evidence="3 4">
    <name type="scientific">Chthoniobacter flavus Ellin428</name>
    <dbReference type="NCBI Taxonomy" id="497964"/>
    <lineage>
        <taxon>Bacteria</taxon>
        <taxon>Pseudomonadati</taxon>
        <taxon>Verrucomicrobiota</taxon>
        <taxon>Spartobacteria</taxon>
        <taxon>Chthoniobacterales</taxon>
        <taxon>Chthoniobacteraceae</taxon>
        <taxon>Chthoniobacter</taxon>
    </lineage>
</organism>
<dbReference type="InterPro" id="IPR004175">
    <property type="entry name" value="RNA_CPDase"/>
</dbReference>
<dbReference type="STRING" id="497964.CfE428DRAFT_4353"/>
<dbReference type="EC" id="3.1.4.58" evidence="2"/>
<comment type="catalytic activity">
    <reaction evidence="2">
        <text>a 3'-end 2',3'-cyclophospho-ribonucleotide-RNA + H2O = a 3'-end 2'-phospho-ribonucleotide-RNA + H(+)</text>
        <dbReference type="Rhea" id="RHEA:11828"/>
        <dbReference type="Rhea" id="RHEA-COMP:10464"/>
        <dbReference type="Rhea" id="RHEA-COMP:17353"/>
        <dbReference type="ChEBI" id="CHEBI:15377"/>
        <dbReference type="ChEBI" id="CHEBI:15378"/>
        <dbReference type="ChEBI" id="CHEBI:83064"/>
        <dbReference type="ChEBI" id="CHEBI:173113"/>
        <dbReference type="EC" id="3.1.4.58"/>
    </reaction>
</comment>
<dbReference type="PANTHER" id="PTHR35561">
    <property type="entry name" value="RNA 2',3'-CYCLIC PHOSPHODIESTERASE"/>
    <property type="match status" value="1"/>
</dbReference>
<protein>
    <recommendedName>
        <fullName evidence="2">RNA 2',3'-cyclic phosphodiesterase</fullName>
        <shortName evidence="2">RNA 2',3'-CPDase</shortName>
        <ecNumber evidence="2">3.1.4.58</ecNumber>
    </recommendedName>
</protein>
<dbReference type="Proteomes" id="UP000005824">
    <property type="component" value="Unassembled WGS sequence"/>
</dbReference>
<feature type="short sequence motif" description="HXTX 2" evidence="2">
    <location>
        <begin position="122"/>
        <end position="125"/>
    </location>
</feature>
<dbReference type="GO" id="GO:0004113">
    <property type="term" value="F:2',3'-cyclic-nucleotide 3'-phosphodiesterase activity"/>
    <property type="evidence" value="ECO:0007669"/>
    <property type="project" value="InterPro"/>
</dbReference>
<dbReference type="AlphaFoldDB" id="B4D614"/>
<feature type="active site" description="Proton acceptor" evidence="2">
    <location>
        <position position="122"/>
    </location>
</feature>
<dbReference type="EMBL" id="ABVL01000014">
    <property type="protein sequence ID" value="EDY18217.1"/>
    <property type="molecule type" value="Genomic_DNA"/>
</dbReference>
<dbReference type="GO" id="GO:0008664">
    <property type="term" value="F:RNA 2',3'-cyclic 3'-phosphodiesterase activity"/>
    <property type="evidence" value="ECO:0007669"/>
    <property type="project" value="UniProtKB-EC"/>
</dbReference>
<dbReference type="FunCoup" id="B4D614">
    <property type="interactions" value="28"/>
</dbReference>
<comment type="function">
    <text evidence="2">Hydrolyzes RNA 2',3'-cyclic phosphodiester to an RNA 2'-phosphomonoester.</text>
</comment>
<evidence type="ECO:0000256" key="2">
    <source>
        <dbReference type="HAMAP-Rule" id="MF_01940"/>
    </source>
</evidence>
<dbReference type="NCBIfam" id="TIGR02258">
    <property type="entry name" value="2_5_ligase"/>
    <property type="match status" value="1"/>
</dbReference>
<gene>
    <name evidence="3" type="ORF">CfE428DRAFT_4353</name>
</gene>
<dbReference type="eggNOG" id="COG1514">
    <property type="taxonomic scope" value="Bacteria"/>
</dbReference>
<dbReference type="PANTHER" id="PTHR35561:SF1">
    <property type="entry name" value="RNA 2',3'-CYCLIC PHOSPHODIESTERASE"/>
    <property type="match status" value="1"/>
</dbReference>
<dbReference type="Gene3D" id="3.90.1140.10">
    <property type="entry name" value="Cyclic phosphodiesterase"/>
    <property type="match status" value="1"/>
</dbReference>
<evidence type="ECO:0000256" key="1">
    <source>
        <dbReference type="ARBA" id="ARBA00022801"/>
    </source>
</evidence>
<dbReference type="InterPro" id="IPR009097">
    <property type="entry name" value="Cyclic_Pdiesterase"/>
</dbReference>
<dbReference type="Pfam" id="PF13563">
    <property type="entry name" value="2_5_RNA_ligase2"/>
    <property type="match status" value="1"/>
</dbReference>
<dbReference type="GO" id="GO:0016874">
    <property type="term" value="F:ligase activity"/>
    <property type="evidence" value="ECO:0007669"/>
    <property type="project" value="UniProtKB-KW"/>
</dbReference>
<evidence type="ECO:0000313" key="3">
    <source>
        <dbReference type="EMBL" id="EDY18217.1"/>
    </source>
</evidence>
<keyword evidence="3" id="KW-0436">Ligase</keyword>
<keyword evidence="1 2" id="KW-0378">Hydrolase</keyword>
<comment type="caution">
    <text evidence="3">The sequence shown here is derived from an EMBL/GenBank/DDBJ whole genome shotgun (WGS) entry which is preliminary data.</text>
</comment>
<feature type="short sequence motif" description="HXTX 1" evidence="2">
    <location>
        <begin position="38"/>
        <end position="41"/>
    </location>
</feature>
<dbReference type="SUPFAM" id="SSF55144">
    <property type="entry name" value="LigT-like"/>
    <property type="match status" value="1"/>
</dbReference>
<name>B4D614_9BACT</name>